<dbReference type="PROSITE" id="PS01186">
    <property type="entry name" value="EGF_2"/>
    <property type="match status" value="1"/>
</dbReference>
<dbReference type="eggNOG" id="KOG0379">
    <property type="taxonomic scope" value="Eukaryota"/>
</dbReference>
<dbReference type="PANTHER" id="PTHR46093:SF18">
    <property type="entry name" value="FIBRONECTIN TYPE-III DOMAIN-CONTAINING PROTEIN"/>
    <property type="match status" value="1"/>
</dbReference>
<feature type="disulfide bond" evidence="3">
    <location>
        <begin position="742"/>
        <end position="759"/>
    </location>
</feature>
<dbReference type="Gene3D" id="1.10.510.10">
    <property type="entry name" value="Transferase(Phosphotransferase) domain 1"/>
    <property type="match status" value="1"/>
</dbReference>
<dbReference type="SMART" id="SM01411">
    <property type="entry name" value="Ephrin_rec_like"/>
    <property type="match status" value="1"/>
</dbReference>
<keyword evidence="5" id="KW-0472">Membrane</keyword>
<dbReference type="InterPro" id="IPR000742">
    <property type="entry name" value="EGF"/>
</dbReference>
<dbReference type="PROSITE" id="PS50026">
    <property type="entry name" value="EGF_3"/>
    <property type="match status" value="1"/>
</dbReference>
<dbReference type="Gene3D" id="2.120.10.80">
    <property type="entry name" value="Kelch-type beta propeller"/>
    <property type="match status" value="3"/>
</dbReference>
<dbReference type="CDD" id="cd00185">
    <property type="entry name" value="TNFRSF"/>
    <property type="match status" value="1"/>
</dbReference>
<organism evidence="9">
    <name type="scientific">Salpingoeca rosetta (strain ATCC 50818 / BSB-021)</name>
    <dbReference type="NCBI Taxonomy" id="946362"/>
    <lineage>
        <taxon>Eukaryota</taxon>
        <taxon>Choanoflagellata</taxon>
        <taxon>Craspedida</taxon>
        <taxon>Salpingoecidae</taxon>
        <taxon>Salpingoeca</taxon>
    </lineage>
</organism>
<dbReference type="InterPro" id="IPR000719">
    <property type="entry name" value="Prot_kinase_dom"/>
</dbReference>
<feature type="binding site" evidence="4">
    <location>
        <position position="865"/>
    </location>
    <ligand>
        <name>ATP</name>
        <dbReference type="ChEBI" id="CHEBI:30616"/>
    </ligand>
</feature>
<keyword evidence="2" id="KW-0677">Repeat</keyword>
<feature type="transmembrane region" description="Helical" evidence="5">
    <location>
        <begin position="774"/>
        <end position="799"/>
    </location>
</feature>
<dbReference type="EMBL" id="GL832965">
    <property type="protein sequence ID" value="EGD73015.1"/>
    <property type="molecule type" value="Genomic_DNA"/>
</dbReference>
<dbReference type="GO" id="GO:0005524">
    <property type="term" value="F:ATP binding"/>
    <property type="evidence" value="ECO:0007669"/>
    <property type="project" value="UniProtKB-UniRule"/>
</dbReference>
<dbReference type="PROSITE" id="PS00022">
    <property type="entry name" value="EGF_1"/>
    <property type="match status" value="1"/>
</dbReference>
<evidence type="ECO:0000256" key="2">
    <source>
        <dbReference type="ARBA" id="ARBA00022737"/>
    </source>
</evidence>
<dbReference type="InterPro" id="IPR011009">
    <property type="entry name" value="Kinase-like_dom_sf"/>
</dbReference>
<dbReference type="Pfam" id="PF24681">
    <property type="entry name" value="Kelch_KLHDC2_KLHL20_DRC7"/>
    <property type="match status" value="2"/>
</dbReference>
<feature type="domain" description="Protein kinase" evidence="6">
    <location>
        <begin position="838"/>
        <end position="985"/>
    </location>
</feature>
<dbReference type="InParanoid" id="F2U9I8"/>
<dbReference type="GO" id="GO:0004672">
    <property type="term" value="F:protein kinase activity"/>
    <property type="evidence" value="ECO:0007669"/>
    <property type="project" value="InterPro"/>
</dbReference>
<accession>F2U9I8</accession>
<evidence type="ECO:0000256" key="3">
    <source>
        <dbReference type="PROSITE-ProRule" id="PRU00076"/>
    </source>
</evidence>
<dbReference type="Gene3D" id="2.10.50.10">
    <property type="entry name" value="Tumor Necrosis Factor Receptor, subunit A, domain 2"/>
    <property type="match status" value="1"/>
</dbReference>
<dbReference type="SUPFAM" id="SSF57196">
    <property type="entry name" value="EGF/Laminin"/>
    <property type="match status" value="1"/>
</dbReference>
<keyword evidence="4" id="KW-0067">ATP-binding</keyword>
<comment type="caution">
    <text evidence="3">Lacks conserved residue(s) required for the propagation of feature annotation.</text>
</comment>
<keyword evidence="3" id="KW-1015">Disulfide bond</keyword>
<dbReference type="Pfam" id="PF07714">
    <property type="entry name" value="PK_Tyr_Ser-Thr"/>
    <property type="match status" value="1"/>
</dbReference>
<evidence type="ECO:0000313" key="9">
    <source>
        <dbReference type="Proteomes" id="UP000007799"/>
    </source>
</evidence>
<keyword evidence="5" id="KW-0812">Transmembrane</keyword>
<dbReference type="STRING" id="946362.F2U9I8"/>
<dbReference type="PROSITE" id="PS00107">
    <property type="entry name" value="PROTEIN_KINASE_ATP"/>
    <property type="match status" value="1"/>
</dbReference>
<dbReference type="SUPFAM" id="SSF56112">
    <property type="entry name" value="Protein kinase-like (PK-like)"/>
    <property type="match status" value="1"/>
</dbReference>
<keyword evidence="3" id="KW-0245">EGF-like domain</keyword>
<dbReference type="AlphaFoldDB" id="F2U9I8"/>
<dbReference type="OrthoDB" id="432528at2759"/>
<evidence type="ECO:0000256" key="4">
    <source>
        <dbReference type="PROSITE-ProRule" id="PRU10141"/>
    </source>
</evidence>
<dbReference type="KEGG" id="sre:PTSG_04724"/>
<dbReference type="RefSeq" id="XP_004994046.1">
    <property type="nucleotide sequence ID" value="XM_004993989.1"/>
</dbReference>
<evidence type="ECO:0000259" key="7">
    <source>
        <dbReference type="PROSITE" id="PS50026"/>
    </source>
</evidence>
<dbReference type="InterPro" id="IPR001245">
    <property type="entry name" value="Ser-Thr/Tyr_kinase_cat_dom"/>
</dbReference>
<dbReference type="InterPro" id="IPR015915">
    <property type="entry name" value="Kelch-typ_b-propeller"/>
</dbReference>
<evidence type="ECO:0000256" key="5">
    <source>
        <dbReference type="SAM" id="Phobius"/>
    </source>
</evidence>
<dbReference type="Pfam" id="PF07699">
    <property type="entry name" value="Ephrin_rec_like"/>
    <property type="match status" value="1"/>
</dbReference>
<evidence type="ECO:0008006" key="10">
    <source>
        <dbReference type="Google" id="ProtNLM"/>
    </source>
</evidence>
<gene>
    <name evidence="8" type="ORF">PTSG_04724</name>
</gene>
<dbReference type="InterPro" id="IPR011641">
    <property type="entry name" value="Tyr-kin_ephrin_A/B_rcpt-like"/>
</dbReference>
<keyword evidence="4" id="KW-0547">Nucleotide-binding</keyword>
<feature type="disulfide bond" evidence="3">
    <location>
        <begin position="761"/>
        <end position="770"/>
    </location>
</feature>
<reference evidence="8" key="1">
    <citation type="submission" date="2009-08" db="EMBL/GenBank/DDBJ databases">
        <title>Annotation of Salpingoeca rosetta.</title>
        <authorList>
            <consortium name="The Broad Institute Genome Sequencing Platform"/>
            <person name="Russ C."/>
            <person name="Cuomo C."/>
            <person name="Burger G."/>
            <person name="Gray M.W."/>
            <person name="Holland P.W.H."/>
            <person name="King N."/>
            <person name="Lang F.B.F."/>
            <person name="Roger A.J."/>
            <person name="Ruiz-Trillo I."/>
            <person name="Young S.K."/>
            <person name="Zeng Q."/>
            <person name="Gargeya S."/>
            <person name="Alvarado L."/>
            <person name="Berlin A."/>
            <person name="Chapman S.B."/>
            <person name="Chen Z."/>
            <person name="Freedman E."/>
            <person name="Gellesch M."/>
            <person name="Goldberg J."/>
            <person name="Griggs A."/>
            <person name="Gujja S."/>
            <person name="Heilman E."/>
            <person name="Heiman D."/>
            <person name="Howarth C."/>
            <person name="Mehta T."/>
            <person name="Neiman D."/>
            <person name="Pearson M."/>
            <person name="Roberts A."/>
            <person name="Saif S."/>
            <person name="Shea T."/>
            <person name="Shenoy N."/>
            <person name="Sisk P."/>
            <person name="Stolte C."/>
            <person name="Sykes S."/>
            <person name="White J."/>
            <person name="Yandava C."/>
            <person name="Haas B."/>
            <person name="Nusbaum C."/>
            <person name="Birren B."/>
        </authorList>
    </citation>
    <scope>NUCLEOTIDE SEQUENCE [LARGE SCALE GENOMIC DNA]</scope>
    <source>
        <strain evidence="8">ATCC 50818</strain>
    </source>
</reference>
<dbReference type="PANTHER" id="PTHR46093">
    <property type="entry name" value="ACYL-COA-BINDING DOMAIN-CONTAINING PROTEIN 5"/>
    <property type="match status" value="1"/>
</dbReference>
<name>F2U9I8_SALR5</name>
<dbReference type="InterPro" id="IPR017441">
    <property type="entry name" value="Protein_kinase_ATP_BS"/>
</dbReference>
<dbReference type="eggNOG" id="KOG0192">
    <property type="taxonomic scope" value="Eukaryota"/>
</dbReference>
<evidence type="ECO:0000313" key="8">
    <source>
        <dbReference type="EMBL" id="EGD73015.1"/>
    </source>
</evidence>
<keyword evidence="1" id="KW-0880">Kelch repeat</keyword>
<evidence type="ECO:0000259" key="6">
    <source>
        <dbReference type="PROSITE" id="PS50011"/>
    </source>
</evidence>
<dbReference type="PROSITE" id="PS50011">
    <property type="entry name" value="PROTEIN_KINASE_DOM"/>
    <property type="match status" value="1"/>
</dbReference>
<dbReference type="SUPFAM" id="SSF50965">
    <property type="entry name" value="Galactose oxidase, central domain"/>
    <property type="match status" value="1"/>
</dbReference>
<dbReference type="Proteomes" id="UP000007799">
    <property type="component" value="Unassembled WGS sequence"/>
</dbReference>
<evidence type="ECO:0000256" key="1">
    <source>
        <dbReference type="ARBA" id="ARBA00022441"/>
    </source>
</evidence>
<sequence length="985" mass="110008">MFVFGGLHVISDTDSGQIKYRVTNDLWMYFPDFKRWRNITQGGPTWPYPRFYHTANSINVGGKQNMVIFGGIDNSHVWTYNYESEEFNLFSPGAISPTPRMLHSSTSYNDTLYIYGGCAVPTGEVPGLDLCEEGSLGDVWRWTAGNGWEELLIAHPRIHRFSAAMFFYRGSLHMLGGFPHVSAFDHDTDADVNHYRLPLPTDWALADTPPPTWQAAITPETARPFEDVFDPDLDALSVDPFLLFNDTIRSLSFNVLPPRLGFASITQVSDDTFLLIAGRSSALTAPSNKVFRFNGQNMTWDVLDENRFDTNIARRSGHCSVATTAGSVLTFAGAAPLSFFSDVASFEAESQSWAEPLINTHPLTGIFPAGVTYKNYYVLHGGLSFARSEASSHVFLLDLSTRRWVNVWLHNQPPVRRYGHSVNVVGNNLYYFGGATALSSDPTAISNAIFRINMDEFNIYHDGPGITELRPHRRTRHSSVYFNVTHSLYVFGGRSHFSTYCDLWRFDIAGNFWQPLGNCTDNQGWPPARSAHVAFILDDFMYIYGGTGDVNVLADTYADVWRYDLTAQSWQHVADASPAGPRFSASVTPLPGGKKVIIALGIDNLKRGVSRLDLWDVHHVDNATSGDLDLEWTRLHVRNPIDRYAHAAGFHRFFRVFSGRRGILEDLQGGALEMEETALRLGCNVGSFSEDFLTIPCQPCPVGTFADFPGQESCFACPGKSTTLEEGSVSVTNCSVCEPNSCRGNGRCTIDQNGFRPSCFCNFGYSGADCSVNWLAIVLGTVLGGGSIVAIVFLTIRYFRRTIVQAKNDSALHQKLLAESQIELSLLERAWEIDVEDLTLYEQIGEGGYGEVYRALWNESVVALKKLRTAMAMLDSFFVDEFQTEVRLQRTLRHRNVVLFFGAGVFPDGNPFLVTEYMRRGSLQQVLASAWPGGVDRNDDAVIETINPDDRLSWGLRLQFARDAARGMTFLHEQIPPRLHRDIKV</sequence>
<proteinExistence type="predicted"/>
<protein>
    <recommendedName>
        <fullName evidence="10">TKL protein kinase</fullName>
    </recommendedName>
</protein>
<dbReference type="InterPro" id="IPR011043">
    <property type="entry name" value="Gal_Oxase/kelch_b-propeller"/>
</dbReference>
<keyword evidence="9" id="KW-1185">Reference proteome</keyword>
<keyword evidence="5" id="KW-1133">Transmembrane helix</keyword>
<dbReference type="SUPFAM" id="SSF117281">
    <property type="entry name" value="Kelch motif"/>
    <property type="match status" value="2"/>
</dbReference>
<dbReference type="GeneID" id="16074624"/>
<feature type="domain" description="EGF-like" evidence="7">
    <location>
        <begin position="733"/>
        <end position="771"/>
    </location>
</feature>